<sequence>HSQTVRGTFSNPKTDTTSNPPQLGDPTSLEREKSDSASPTGNNTGDESSASSDSSSPGNKSQQKEPQLPHPKSVRGTLANASGPRVNKSMLGDPVSLKAETSDSGFDLGADSDKKEQEEM</sequence>
<evidence type="ECO:0000313" key="2">
    <source>
        <dbReference type="EMBL" id="KAF2643108.1"/>
    </source>
</evidence>
<dbReference type="AlphaFoldDB" id="A0A6A6S9J2"/>
<feature type="region of interest" description="Disordered" evidence="1">
    <location>
        <begin position="1"/>
        <end position="120"/>
    </location>
</feature>
<dbReference type="OrthoDB" id="5234213at2759"/>
<dbReference type="EMBL" id="MU006780">
    <property type="protein sequence ID" value="KAF2643108.1"/>
    <property type="molecule type" value="Genomic_DNA"/>
</dbReference>
<feature type="compositionally biased region" description="Polar residues" evidence="1">
    <location>
        <begin position="1"/>
        <end position="21"/>
    </location>
</feature>
<feature type="non-terminal residue" evidence="2">
    <location>
        <position position="120"/>
    </location>
</feature>
<keyword evidence="3" id="KW-1185">Reference proteome</keyword>
<feature type="compositionally biased region" description="Polar residues" evidence="1">
    <location>
        <begin position="36"/>
        <end position="47"/>
    </location>
</feature>
<accession>A0A6A6S9J2</accession>
<organism evidence="2 3">
    <name type="scientific">Massarina eburnea CBS 473.64</name>
    <dbReference type="NCBI Taxonomy" id="1395130"/>
    <lineage>
        <taxon>Eukaryota</taxon>
        <taxon>Fungi</taxon>
        <taxon>Dikarya</taxon>
        <taxon>Ascomycota</taxon>
        <taxon>Pezizomycotina</taxon>
        <taxon>Dothideomycetes</taxon>
        <taxon>Pleosporomycetidae</taxon>
        <taxon>Pleosporales</taxon>
        <taxon>Massarineae</taxon>
        <taxon>Massarinaceae</taxon>
        <taxon>Massarina</taxon>
    </lineage>
</organism>
<proteinExistence type="predicted"/>
<feature type="non-terminal residue" evidence="2">
    <location>
        <position position="1"/>
    </location>
</feature>
<dbReference type="Proteomes" id="UP000799753">
    <property type="component" value="Unassembled WGS sequence"/>
</dbReference>
<gene>
    <name evidence="2" type="ORF">P280DRAFT_376641</name>
</gene>
<name>A0A6A6S9J2_9PLEO</name>
<protein>
    <submittedName>
        <fullName evidence="2">Uncharacterized protein</fullName>
    </submittedName>
</protein>
<reference evidence="2" key="1">
    <citation type="journal article" date="2020" name="Stud. Mycol.">
        <title>101 Dothideomycetes genomes: a test case for predicting lifestyles and emergence of pathogens.</title>
        <authorList>
            <person name="Haridas S."/>
            <person name="Albert R."/>
            <person name="Binder M."/>
            <person name="Bloem J."/>
            <person name="Labutti K."/>
            <person name="Salamov A."/>
            <person name="Andreopoulos B."/>
            <person name="Baker S."/>
            <person name="Barry K."/>
            <person name="Bills G."/>
            <person name="Bluhm B."/>
            <person name="Cannon C."/>
            <person name="Castanera R."/>
            <person name="Culley D."/>
            <person name="Daum C."/>
            <person name="Ezra D."/>
            <person name="Gonzalez J."/>
            <person name="Henrissat B."/>
            <person name="Kuo A."/>
            <person name="Liang C."/>
            <person name="Lipzen A."/>
            <person name="Lutzoni F."/>
            <person name="Magnuson J."/>
            <person name="Mondo S."/>
            <person name="Nolan M."/>
            <person name="Ohm R."/>
            <person name="Pangilinan J."/>
            <person name="Park H.-J."/>
            <person name="Ramirez L."/>
            <person name="Alfaro M."/>
            <person name="Sun H."/>
            <person name="Tritt A."/>
            <person name="Yoshinaga Y."/>
            <person name="Zwiers L.-H."/>
            <person name="Turgeon B."/>
            <person name="Goodwin S."/>
            <person name="Spatafora J."/>
            <person name="Crous P."/>
            <person name="Grigoriev I."/>
        </authorList>
    </citation>
    <scope>NUCLEOTIDE SEQUENCE</scope>
    <source>
        <strain evidence="2">CBS 473.64</strain>
    </source>
</reference>
<evidence type="ECO:0000313" key="3">
    <source>
        <dbReference type="Proteomes" id="UP000799753"/>
    </source>
</evidence>
<feature type="compositionally biased region" description="Basic and acidic residues" evidence="1">
    <location>
        <begin position="111"/>
        <end position="120"/>
    </location>
</feature>
<evidence type="ECO:0000256" key="1">
    <source>
        <dbReference type="SAM" id="MobiDB-lite"/>
    </source>
</evidence>